<dbReference type="EC" id="3.7.1.5" evidence="4"/>
<evidence type="ECO:0000259" key="3">
    <source>
        <dbReference type="Pfam" id="PF01557"/>
    </source>
</evidence>
<evidence type="ECO:0000313" key="5">
    <source>
        <dbReference type="Proteomes" id="UP001214628"/>
    </source>
</evidence>
<evidence type="ECO:0000256" key="2">
    <source>
        <dbReference type="ARBA" id="ARBA00022723"/>
    </source>
</evidence>
<dbReference type="SUPFAM" id="SSF56529">
    <property type="entry name" value="FAH"/>
    <property type="match status" value="1"/>
</dbReference>
<reference evidence="4" key="1">
    <citation type="submission" date="2023-02" db="EMBL/GenBank/DDBJ databases">
        <title>Mating type loci evolution in Malassezia.</title>
        <authorList>
            <person name="Coelho M.A."/>
        </authorList>
    </citation>
    <scope>NUCLEOTIDE SEQUENCE</scope>
    <source>
        <strain evidence="4">CBS 14136</strain>
    </source>
</reference>
<dbReference type="PANTHER" id="PTHR11820">
    <property type="entry name" value="ACYLPYRUVASE"/>
    <property type="match status" value="1"/>
</dbReference>
<protein>
    <submittedName>
        <fullName evidence="4">Acylpyruvate hydrolase</fullName>
        <ecNumber evidence="4">3.7.1.5</ecNumber>
    </submittedName>
</protein>
<dbReference type="GO" id="GO:0046872">
    <property type="term" value="F:metal ion binding"/>
    <property type="evidence" value="ECO:0007669"/>
    <property type="project" value="UniProtKB-KW"/>
</dbReference>
<dbReference type="EMBL" id="CP118375">
    <property type="protein sequence ID" value="WFD42500.1"/>
    <property type="molecule type" value="Genomic_DNA"/>
</dbReference>
<dbReference type="Gene3D" id="3.90.850.10">
    <property type="entry name" value="Fumarylacetoacetase-like, C-terminal domain"/>
    <property type="match status" value="1"/>
</dbReference>
<gene>
    <name evidence="4" type="ORF">MPSI1_001145</name>
</gene>
<dbReference type="InterPro" id="IPR011234">
    <property type="entry name" value="Fumarylacetoacetase-like_C"/>
</dbReference>
<dbReference type="GO" id="GO:0018773">
    <property type="term" value="F:acetylpyruvate hydrolase activity"/>
    <property type="evidence" value="ECO:0007669"/>
    <property type="project" value="TreeGrafter"/>
</dbReference>
<organism evidence="4 5">
    <name type="scientific">Malassezia psittaci</name>
    <dbReference type="NCBI Taxonomy" id="1821823"/>
    <lineage>
        <taxon>Eukaryota</taxon>
        <taxon>Fungi</taxon>
        <taxon>Dikarya</taxon>
        <taxon>Basidiomycota</taxon>
        <taxon>Ustilaginomycotina</taxon>
        <taxon>Malasseziomycetes</taxon>
        <taxon>Malasseziales</taxon>
        <taxon>Malasseziaceae</taxon>
        <taxon>Malassezia</taxon>
    </lineage>
</organism>
<dbReference type="GO" id="GO:0047621">
    <property type="term" value="F:acylpyruvate hydrolase activity"/>
    <property type="evidence" value="ECO:0007669"/>
    <property type="project" value="UniProtKB-EC"/>
</dbReference>
<dbReference type="Proteomes" id="UP001214628">
    <property type="component" value="Chromosome 1"/>
</dbReference>
<dbReference type="GO" id="GO:0005739">
    <property type="term" value="C:mitochondrion"/>
    <property type="evidence" value="ECO:0007669"/>
    <property type="project" value="TreeGrafter"/>
</dbReference>
<dbReference type="Pfam" id="PF01557">
    <property type="entry name" value="FAA_hydrolase"/>
    <property type="match status" value="1"/>
</dbReference>
<proteinExistence type="inferred from homology"/>
<keyword evidence="2" id="KW-0479">Metal-binding</keyword>
<comment type="similarity">
    <text evidence="1">Belongs to the FAH family.</text>
</comment>
<dbReference type="PANTHER" id="PTHR11820:SF7">
    <property type="entry name" value="ACYLPYRUVASE FAHD1, MITOCHONDRIAL"/>
    <property type="match status" value="1"/>
</dbReference>
<feature type="domain" description="Fumarylacetoacetase-like C-terminal" evidence="3">
    <location>
        <begin position="10"/>
        <end position="148"/>
    </location>
</feature>
<accession>A0AAF0F804</accession>
<keyword evidence="5" id="KW-1185">Reference proteome</keyword>
<dbReference type="AlphaFoldDB" id="A0AAF0F804"/>
<keyword evidence="4" id="KW-0378">Hydrolase</keyword>
<evidence type="ECO:0000256" key="1">
    <source>
        <dbReference type="ARBA" id="ARBA00010211"/>
    </source>
</evidence>
<dbReference type="InterPro" id="IPR036663">
    <property type="entry name" value="Fumarylacetoacetase_C_sf"/>
</dbReference>
<sequence>MKVIVNLTLVELAVVMGKQGRDIDKKHADEYVGGYALAIDMTARNVQDKAKKQGLPWSAAKGFDTFTPISDFVPKKLIQDSSDVELWLKVNDQLKQNGNTQDMIFNVPTLLAHVSSIMTLEVGDVLLTGTPKGVGQVKPGDNITAGLQLPGSSNILAQLKLQAKQRQGGFVFDE</sequence>
<name>A0AAF0F804_9BASI</name>
<evidence type="ECO:0000313" key="4">
    <source>
        <dbReference type="EMBL" id="WFD42500.1"/>
    </source>
</evidence>